<accession>X0ZWC5</accession>
<dbReference type="PROSITE" id="PS50060">
    <property type="entry name" value="MAM_2"/>
    <property type="match status" value="1"/>
</dbReference>
<dbReference type="EMBL" id="BARS01053562">
    <property type="protein sequence ID" value="GAG52366.1"/>
    <property type="molecule type" value="Genomic_DNA"/>
</dbReference>
<dbReference type="GO" id="GO:0016020">
    <property type="term" value="C:membrane"/>
    <property type="evidence" value="ECO:0007669"/>
    <property type="project" value="InterPro"/>
</dbReference>
<dbReference type="Gene3D" id="2.60.120.200">
    <property type="match status" value="1"/>
</dbReference>
<dbReference type="PANTHER" id="PTHR23282">
    <property type="entry name" value="APICAL ENDOSOMAL GLYCOPROTEIN PRECURSOR"/>
    <property type="match status" value="1"/>
</dbReference>
<feature type="domain" description="MAM" evidence="1">
    <location>
        <begin position="126"/>
        <end position="225"/>
    </location>
</feature>
<dbReference type="InterPro" id="IPR013320">
    <property type="entry name" value="ConA-like_dom_sf"/>
</dbReference>
<gene>
    <name evidence="2" type="ORF">S01H1_79451</name>
</gene>
<dbReference type="Pfam" id="PF00629">
    <property type="entry name" value="MAM"/>
    <property type="match status" value="1"/>
</dbReference>
<feature type="non-terminal residue" evidence="2">
    <location>
        <position position="225"/>
    </location>
</feature>
<protein>
    <recommendedName>
        <fullName evidence="1">MAM domain-containing protein</fullName>
    </recommendedName>
</protein>
<organism evidence="2">
    <name type="scientific">marine sediment metagenome</name>
    <dbReference type="NCBI Taxonomy" id="412755"/>
    <lineage>
        <taxon>unclassified sequences</taxon>
        <taxon>metagenomes</taxon>
        <taxon>ecological metagenomes</taxon>
    </lineage>
</organism>
<reference evidence="2" key="1">
    <citation type="journal article" date="2014" name="Front. Microbiol.">
        <title>High frequency of phylogenetically diverse reductive dehalogenase-homologous genes in deep subseafloor sedimentary metagenomes.</title>
        <authorList>
            <person name="Kawai M."/>
            <person name="Futagami T."/>
            <person name="Toyoda A."/>
            <person name="Takaki Y."/>
            <person name="Nishi S."/>
            <person name="Hori S."/>
            <person name="Arai W."/>
            <person name="Tsubouchi T."/>
            <person name="Morono Y."/>
            <person name="Uchiyama I."/>
            <person name="Ito T."/>
            <person name="Fujiyama A."/>
            <person name="Inagaki F."/>
            <person name="Takami H."/>
        </authorList>
    </citation>
    <scope>NUCLEOTIDE SEQUENCE</scope>
    <source>
        <strain evidence="2">Expedition CK06-06</strain>
    </source>
</reference>
<comment type="caution">
    <text evidence="2">The sequence shown here is derived from an EMBL/GenBank/DDBJ whole genome shotgun (WGS) entry which is preliminary data.</text>
</comment>
<sequence>ANCDNGLYCDGAETCHATLDCQAGSDPCPGQYCDEDTDSCYECKYDSECDDGLFCNGAERCVGGFCQAGTDPCEPGQYCNEDTDTCEDVECINDEDCDDNNACTVDTCTDGVCYNECASTVSSYPYTEGFESGWGDWVNALGDDMDWTRNSGSTPSSSTGPSGAHGGSYYVYTEASSPNYPDKTAILEGPCFDLVATSDAALTFWYHMYGSGMGTLNVEVSEDCI</sequence>
<feature type="non-terminal residue" evidence="2">
    <location>
        <position position="1"/>
    </location>
</feature>
<dbReference type="SUPFAM" id="SSF49899">
    <property type="entry name" value="Concanavalin A-like lectins/glucanases"/>
    <property type="match status" value="1"/>
</dbReference>
<dbReference type="AlphaFoldDB" id="X0ZWC5"/>
<dbReference type="InterPro" id="IPR000998">
    <property type="entry name" value="MAM_dom"/>
</dbReference>
<evidence type="ECO:0000259" key="1">
    <source>
        <dbReference type="PROSITE" id="PS50060"/>
    </source>
</evidence>
<name>X0ZWC5_9ZZZZ</name>
<evidence type="ECO:0000313" key="2">
    <source>
        <dbReference type="EMBL" id="GAG52366.1"/>
    </source>
</evidence>
<proteinExistence type="predicted"/>
<dbReference type="InterPro" id="IPR051560">
    <property type="entry name" value="MAM_domain-containing"/>
</dbReference>
<dbReference type="PANTHER" id="PTHR23282:SF101">
    <property type="entry name" value="MAM DOMAIN-CONTAINING PROTEIN"/>
    <property type="match status" value="1"/>
</dbReference>